<evidence type="ECO:0000256" key="9">
    <source>
        <dbReference type="RuleBase" id="RU365022"/>
    </source>
</evidence>
<keyword evidence="6 9" id="KW-0411">Iron-sulfur</keyword>
<keyword evidence="7 9" id="KW-0051">Antiviral defense</keyword>
<dbReference type="PANTHER" id="PTHR37168">
    <property type="entry name" value="CRISPR-ASSOCIATED EXONUCLEASE CAS4"/>
    <property type="match status" value="1"/>
</dbReference>
<evidence type="ECO:0000256" key="3">
    <source>
        <dbReference type="ARBA" id="ARBA00022801"/>
    </source>
</evidence>
<dbReference type="RefSeq" id="WP_068549822.1">
    <property type="nucleotide sequence ID" value="NZ_AP013035.1"/>
</dbReference>
<dbReference type="Pfam" id="PF01930">
    <property type="entry name" value="Cas_Cas4"/>
    <property type="match status" value="1"/>
</dbReference>
<evidence type="ECO:0000256" key="2">
    <source>
        <dbReference type="ARBA" id="ARBA00022723"/>
    </source>
</evidence>
<dbReference type="OrthoDB" id="9794720at2"/>
<dbReference type="EMBL" id="AP013035">
    <property type="protein sequence ID" value="BAT71824.1"/>
    <property type="molecule type" value="Genomic_DNA"/>
</dbReference>
<evidence type="ECO:0000256" key="8">
    <source>
        <dbReference type="ARBA" id="ARBA00023211"/>
    </source>
</evidence>
<dbReference type="KEGG" id="ttk:TST_1030"/>
<name>A0A0S3QU15_THET7</name>
<sequence>MDVTINATVFYSFQICPRQAWFYHHSISSDRDNPYLDLGRLVHERSYQRDRKEIFVDQLLKIDLFKGELVAEVKKSSRHVEAARMQLAYYLYYLKKEKGLDLAGILLFPKERKTELLELTPELEAEVKNKLNQLKHLLFSETPPPAKRIKYCAKCSYNEFCWA</sequence>
<dbReference type="EC" id="3.1.12.1" evidence="9"/>
<dbReference type="InterPro" id="IPR011604">
    <property type="entry name" value="PDDEXK-like_dom_sf"/>
</dbReference>
<proteinExistence type="inferred from homology"/>
<keyword evidence="2 9" id="KW-0479">Metal-binding</keyword>
<keyword evidence="1 9" id="KW-0540">Nuclease</keyword>
<dbReference type="GO" id="GO:0046872">
    <property type="term" value="F:metal ion binding"/>
    <property type="evidence" value="ECO:0007669"/>
    <property type="project" value="UniProtKB-KW"/>
</dbReference>
<keyword evidence="12" id="KW-1185">Reference proteome</keyword>
<keyword evidence="8 9" id="KW-0464">Manganese</keyword>
<feature type="domain" description="DUF83" evidence="10">
    <location>
        <begin position="8"/>
        <end position="163"/>
    </location>
</feature>
<dbReference type="PANTHER" id="PTHR37168:SF2">
    <property type="entry name" value="CRISPR-ASSOCIATED EXONUCLEASE CAS4"/>
    <property type="match status" value="1"/>
</dbReference>
<dbReference type="GO" id="GO:0051536">
    <property type="term" value="F:iron-sulfur cluster binding"/>
    <property type="evidence" value="ECO:0007669"/>
    <property type="project" value="UniProtKB-KW"/>
</dbReference>
<evidence type="ECO:0000313" key="12">
    <source>
        <dbReference type="Proteomes" id="UP000063234"/>
    </source>
</evidence>
<evidence type="ECO:0000259" key="10">
    <source>
        <dbReference type="Pfam" id="PF01930"/>
    </source>
</evidence>
<dbReference type="Gene3D" id="3.90.320.10">
    <property type="match status" value="1"/>
</dbReference>
<accession>A0A0S3QU15</accession>
<dbReference type="NCBIfam" id="TIGR00372">
    <property type="entry name" value="cas4"/>
    <property type="match status" value="1"/>
</dbReference>
<dbReference type="AlphaFoldDB" id="A0A0S3QU15"/>
<comment type="cofactor">
    <cofactor evidence="9">
        <name>Mg(2+)</name>
        <dbReference type="ChEBI" id="CHEBI:18420"/>
    </cofactor>
    <cofactor evidence="9">
        <name>Mn(2+)</name>
        <dbReference type="ChEBI" id="CHEBI:29035"/>
    </cofactor>
    <text evidence="9">Mg(2+) or Mn(2+) required for ssDNA cleavage activity.</text>
</comment>
<keyword evidence="4 9" id="KW-0269">Exonuclease</keyword>
<dbReference type="GO" id="GO:0051607">
    <property type="term" value="P:defense response to virus"/>
    <property type="evidence" value="ECO:0007669"/>
    <property type="project" value="UniProtKB-KW"/>
</dbReference>
<comment type="function">
    <text evidence="9">CRISPR (clustered regularly interspaced short palindromic repeat) is an adaptive immune system that provides protection against mobile genetic elements (viruses, transposable elements and conjugative plasmids). CRISPR clusters contain sequences complementary to antecedent mobile elements and target invading nucleic acids. CRISPR clusters are transcribed and processed into CRISPR RNA (crRNA).</text>
</comment>
<dbReference type="STRING" id="1298851.TST_1030"/>
<comment type="similarity">
    <text evidence="9">Belongs to the CRISPR-associated exonuclease Cas4 family.</text>
</comment>
<comment type="cofactor">
    <cofactor evidence="9">
        <name>iron-sulfur cluster</name>
        <dbReference type="ChEBI" id="CHEBI:30408"/>
    </cofactor>
</comment>
<keyword evidence="5 9" id="KW-0408">Iron</keyword>
<dbReference type="GO" id="GO:0004527">
    <property type="term" value="F:exonuclease activity"/>
    <property type="evidence" value="ECO:0007669"/>
    <property type="project" value="UniProtKB-KW"/>
</dbReference>
<evidence type="ECO:0000256" key="6">
    <source>
        <dbReference type="ARBA" id="ARBA00023014"/>
    </source>
</evidence>
<dbReference type="Proteomes" id="UP000063234">
    <property type="component" value="Chromosome"/>
</dbReference>
<evidence type="ECO:0000256" key="7">
    <source>
        <dbReference type="ARBA" id="ARBA00023118"/>
    </source>
</evidence>
<dbReference type="InterPro" id="IPR022765">
    <property type="entry name" value="Dna2/Cas4_DUF83"/>
</dbReference>
<evidence type="ECO:0000256" key="5">
    <source>
        <dbReference type="ARBA" id="ARBA00023004"/>
    </source>
</evidence>
<dbReference type="InterPro" id="IPR013343">
    <property type="entry name" value="CRISPR-assoc_prot_Cas4"/>
</dbReference>
<keyword evidence="3 9" id="KW-0378">Hydrolase</keyword>
<organism evidence="11 12">
    <name type="scientific">Thermosulfidibacter takaii (strain DSM 17441 / JCM 13301 / NBRC 103674 / ABI70S6)</name>
    <dbReference type="NCBI Taxonomy" id="1298851"/>
    <lineage>
        <taxon>Bacteria</taxon>
        <taxon>Pseudomonadati</taxon>
        <taxon>Thermosulfidibacterota</taxon>
        <taxon>Thermosulfidibacteria</taxon>
        <taxon>Thermosulfidibacterales</taxon>
        <taxon>Thermosulfidibacteraceae</taxon>
    </lineage>
</organism>
<evidence type="ECO:0000256" key="4">
    <source>
        <dbReference type="ARBA" id="ARBA00022839"/>
    </source>
</evidence>
<evidence type="ECO:0000313" key="11">
    <source>
        <dbReference type="EMBL" id="BAT71824.1"/>
    </source>
</evidence>
<protein>
    <recommendedName>
        <fullName evidence="9">CRISPR-associated exonuclease Cas4</fullName>
        <ecNumber evidence="9">3.1.12.1</ecNumber>
    </recommendedName>
</protein>
<evidence type="ECO:0000256" key="1">
    <source>
        <dbReference type="ARBA" id="ARBA00022722"/>
    </source>
</evidence>
<gene>
    <name evidence="11" type="primary">cas4</name>
    <name evidence="11" type="ORF">TST_1030</name>
</gene>
<reference evidence="12" key="1">
    <citation type="journal article" date="2018" name="Science">
        <title>A primordial and reversible TCA cycle in a facultatively chemolithoautotrophic thermophile.</title>
        <authorList>
            <person name="Nunoura T."/>
            <person name="Chikaraishi Y."/>
            <person name="Izaki R."/>
            <person name="Suwa T."/>
            <person name="Sato T."/>
            <person name="Harada T."/>
            <person name="Mori K."/>
            <person name="Kato Y."/>
            <person name="Miyazaki M."/>
            <person name="Shimamura S."/>
            <person name="Yanagawa K."/>
            <person name="Shuto A."/>
            <person name="Ohkouchi N."/>
            <person name="Fujita N."/>
            <person name="Takaki Y."/>
            <person name="Atomi H."/>
            <person name="Takai K."/>
        </authorList>
    </citation>
    <scope>NUCLEOTIDE SEQUENCE [LARGE SCALE GENOMIC DNA]</scope>
    <source>
        <strain evidence="12">DSM 17441 / JCM 13301 / NBRC 103674 / ABI70S6</strain>
    </source>
</reference>